<keyword evidence="4" id="KW-0489">Methyltransferase</keyword>
<dbReference type="InterPro" id="IPR029063">
    <property type="entry name" value="SAM-dependent_MTases_sf"/>
</dbReference>
<gene>
    <name evidence="4" type="ORF">C1280_28475</name>
</gene>
<dbReference type="InterPro" id="IPR041698">
    <property type="entry name" value="Methyltransf_25"/>
</dbReference>
<reference evidence="4 5" key="1">
    <citation type="submission" date="2018-01" db="EMBL/GenBank/DDBJ databases">
        <title>G. obscuriglobus.</title>
        <authorList>
            <person name="Franke J."/>
            <person name="Blomberg W."/>
            <person name="Selmecki A."/>
        </authorList>
    </citation>
    <scope>NUCLEOTIDE SEQUENCE [LARGE SCALE GENOMIC DNA]</scope>
    <source>
        <strain evidence="4 5">DSM 5831</strain>
    </source>
</reference>
<dbReference type="InterPro" id="IPR018773">
    <property type="entry name" value="MeTrfase_reg_dom_prd"/>
</dbReference>
<evidence type="ECO:0000313" key="5">
    <source>
        <dbReference type="Proteomes" id="UP000245802"/>
    </source>
</evidence>
<dbReference type="AlphaFoldDB" id="A0A2Z3HF75"/>
<dbReference type="GO" id="GO:0032259">
    <property type="term" value="P:methylation"/>
    <property type="evidence" value="ECO:0007669"/>
    <property type="project" value="UniProtKB-KW"/>
</dbReference>
<dbReference type="PANTHER" id="PTHR43667">
    <property type="entry name" value="CYCLOPROPANE-FATTY-ACYL-PHOSPHOLIPID SYNTHASE"/>
    <property type="match status" value="1"/>
</dbReference>
<evidence type="ECO:0000259" key="3">
    <source>
        <dbReference type="Pfam" id="PF21782"/>
    </source>
</evidence>
<evidence type="ECO:0000259" key="2">
    <source>
        <dbReference type="Pfam" id="PF13649"/>
    </source>
</evidence>
<sequence>MSDTPGNSYDDVPYDSFAYPHTHPARLATVATLFGLAPPDVARCRVLELGCAAGGNIIPMAEAFPHSAFVGIDLSGRQIADGTAVVRECGLTNVRLEHASITDLDGSYGEFDYVLCHGVFSWVPPAVQEAIFAACARHLAPNGVAFVSYNTYPGWHMRGMIRDMMRYHALQFDRPDERVGQARALLDFLAQTTQKEAGAYGVLLRSELDLLKHQSDHYLYHEQLEEHNQPLYFHQFVARAEPHGLRYLGEALVNTMLPGNFGPDVQKTLAQLAPGQIQTEQYLDFVRNRTFRETLLVRADNVPNWEMVPERVFNLHVSCGAKAVGRATDPGTKAPMQFRGPSGMVLSASNPVFKAAMMELIGAWPGTVHFPELLDRSAARLGRPASEEDRQALAAGVLNAHVSSDLVELSAAPVRFARVPPERPVALVHARAAAKGGRTSVSNRRHETVRLDDLSSRLLPLLDGTRDRAALVEALAALARAGELTVQRGGQALADADAIRASVAGALEDALGELARDALLAEV</sequence>
<dbReference type="Pfam" id="PF10119">
    <property type="entry name" value="MethyTransf_Reg"/>
    <property type="match status" value="1"/>
</dbReference>
<evidence type="ECO:0000259" key="1">
    <source>
        <dbReference type="Pfam" id="PF10119"/>
    </source>
</evidence>
<dbReference type="Pfam" id="PF13649">
    <property type="entry name" value="Methyltransf_25"/>
    <property type="match status" value="1"/>
</dbReference>
<dbReference type="Proteomes" id="UP000245802">
    <property type="component" value="Chromosome"/>
</dbReference>
<feature type="domain" description="Methyltransferase regulatory" evidence="1">
    <location>
        <begin position="216"/>
        <end position="298"/>
    </location>
</feature>
<dbReference type="OrthoDB" id="5449367at2"/>
<feature type="domain" description="Methyltransferase" evidence="2">
    <location>
        <begin position="46"/>
        <end position="143"/>
    </location>
</feature>
<proteinExistence type="predicted"/>
<dbReference type="InterPro" id="IPR050723">
    <property type="entry name" value="CFA/CMAS"/>
</dbReference>
<dbReference type="Gene3D" id="3.40.50.150">
    <property type="entry name" value="Vaccinia Virus protein VP39"/>
    <property type="match status" value="1"/>
</dbReference>
<feature type="domain" description="PKMT C-terminal winged helix" evidence="3">
    <location>
        <begin position="422"/>
        <end position="519"/>
    </location>
</feature>
<dbReference type="EMBL" id="CP025958">
    <property type="protein sequence ID" value="AWM42426.1"/>
    <property type="molecule type" value="Genomic_DNA"/>
</dbReference>
<dbReference type="KEGG" id="gog:C1280_28475"/>
<dbReference type="InterPro" id="IPR048976">
    <property type="entry name" value="WHD_PKMT"/>
</dbReference>
<dbReference type="GO" id="GO:0008168">
    <property type="term" value="F:methyltransferase activity"/>
    <property type="evidence" value="ECO:0007669"/>
    <property type="project" value="UniProtKB-KW"/>
</dbReference>
<name>A0A2Z3HF75_9BACT</name>
<dbReference type="CDD" id="cd02440">
    <property type="entry name" value="AdoMet_MTases"/>
    <property type="match status" value="1"/>
</dbReference>
<keyword evidence="5" id="KW-1185">Reference proteome</keyword>
<accession>A0A2Z3HF75</accession>
<evidence type="ECO:0000313" key="4">
    <source>
        <dbReference type="EMBL" id="AWM42426.1"/>
    </source>
</evidence>
<dbReference type="Pfam" id="PF21782">
    <property type="entry name" value="WHD_PKMT"/>
    <property type="match status" value="1"/>
</dbReference>
<organism evidence="4 5">
    <name type="scientific">Gemmata obscuriglobus</name>
    <dbReference type="NCBI Taxonomy" id="114"/>
    <lineage>
        <taxon>Bacteria</taxon>
        <taxon>Pseudomonadati</taxon>
        <taxon>Planctomycetota</taxon>
        <taxon>Planctomycetia</taxon>
        <taxon>Gemmatales</taxon>
        <taxon>Gemmataceae</taxon>
        <taxon>Gemmata</taxon>
    </lineage>
</organism>
<protein>
    <submittedName>
        <fullName evidence="4">Methyltransferase domain-containing protein</fullName>
    </submittedName>
</protein>
<dbReference type="SUPFAM" id="SSF53335">
    <property type="entry name" value="S-adenosyl-L-methionine-dependent methyltransferases"/>
    <property type="match status" value="1"/>
</dbReference>
<keyword evidence="4" id="KW-0808">Transferase</keyword>
<dbReference type="PANTHER" id="PTHR43667:SF2">
    <property type="entry name" value="FATTY ACID C-METHYL TRANSFERASE"/>
    <property type="match status" value="1"/>
</dbReference>